<evidence type="ECO:0000256" key="1">
    <source>
        <dbReference type="ARBA" id="ARBA00022679"/>
    </source>
</evidence>
<feature type="domain" description="N-acetyltransferase" evidence="3">
    <location>
        <begin position="4"/>
        <end position="151"/>
    </location>
</feature>
<protein>
    <recommendedName>
        <fullName evidence="3">N-acetyltransferase domain-containing protein</fullName>
    </recommendedName>
</protein>
<proteinExistence type="predicted"/>
<dbReference type="InterPro" id="IPR000182">
    <property type="entry name" value="GNAT_dom"/>
</dbReference>
<keyword evidence="1" id="KW-0808">Transferase</keyword>
<dbReference type="InterPro" id="IPR016181">
    <property type="entry name" value="Acyl_CoA_acyltransferase"/>
</dbReference>
<accession>Q3AS65</accession>
<dbReference type="CDD" id="cd04301">
    <property type="entry name" value="NAT_SF"/>
    <property type="match status" value="1"/>
</dbReference>
<dbReference type="Gene3D" id="3.40.630.30">
    <property type="match status" value="1"/>
</dbReference>
<dbReference type="GO" id="GO:0016747">
    <property type="term" value="F:acyltransferase activity, transferring groups other than amino-acyl groups"/>
    <property type="evidence" value="ECO:0007669"/>
    <property type="project" value="InterPro"/>
</dbReference>
<organism evidence="4">
    <name type="scientific">Chlorobium chlorochromatii (strain CaD3)</name>
    <dbReference type="NCBI Taxonomy" id="340177"/>
    <lineage>
        <taxon>Bacteria</taxon>
        <taxon>Pseudomonadati</taxon>
        <taxon>Chlorobiota</taxon>
        <taxon>Chlorobiia</taxon>
        <taxon>Chlorobiales</taxon>
        <taxon>Chlorobiaceae</taxon>
        <taxon>Chlorobium/Pelodictyon group</taxon>
        <taxon>Chlorobium</taxon>
    </lineage>
</organism>
<dbReference type="PANTHER" id="PTHR43877">
    <property type="entry name" value="AMINOALKYLPHOSPHONATE N-ACETYLTRANSFERASE-RELATED-RELATED"/>
    <property type="match status" value="1"/>
</dbReference>
<dbReference type="Pfam" id="PF00583">
    <property type="entry name" value="Acetyltransf_1"/>
    <property type="match status" value="1"/>
</dbReference>
<dbReference type="STRING" id="340177.Cag_0895"/>
<dbReference type="HOGENOM" id="CLU_013985_34_9_10"/>
<dbReference type="PROSITE" id="PS51186">
    <property type="entry name" value="GNAT"/>
    <property type="match status" value="1"/>
</dbReference>
<evidence type="ECO:0000256" key="2">
    <source>
        <dbReference type="ARBA" id="ARBA00023315"/>
    </source>
</evidence>
<reference evidence="4" key="1">
    <citation type="submission" date="2005-08" db="EMBL/GenBank/DDBJ databases">
        <title>Complete sequence of Chlorobium chlorochromatii CaD3.</title>
        <authorList>
            <person name="Copeland A."/>
            <person name="Lucas S."/>
            <person name="Lapidus A."/>
            <person name="Barry K."/>
            <person name="Detter J.C."/>
            <person name="Glavina T."/>
            <person name="Hammon N."/>
            <person name="Israni S."/>
            <person name="Pitluck S."/>
            <person name="Bryant D."/>
            <person name="Schmutz J."/>
            <person name="Larimer F."/>
            <person name="Land M."/>
            <person name="Kyrpides N."/>
            <person name="Ivanova N."/>
            <person name="Richardson P."/>
        </authorList>
    </citation>
    <scope>NUCLEOTIDE SEQUENCE [LARGE SCALE GENOMIC DNA]</scope>
    <source>
        <strain evidence="4">CaD3</strain>
    </source>
</reference>
<dbReference type="KEGG" id="cch:Cag_0895"/>
<dbReference type="EMBL" id="CP000108">
    <property type="protein sequence ID" value="ABB28160.1"/>
    <property type="molecule type" value="Genomic_DNA"/>
</dbReference>
<sequence length="151" mass="16719">MMQSIIRNATLSDLSRCAELLAILFSQEKEFAPNATAQLHALTMIAESPASGQIFVAEVNGKVEGMVLLLFTISTYLGKRVALLEDMIVTPEWRGKGIGSQLLRHALAYAQSNGMGRVTLLTDLDNEAGHQFYKAHGFVRSSMVPFRYVWE</sequence>
<evidence type="ECO:0000313" key="4">
    <source>
        <dbReference type="EMBL" id="ABB28160.1"/>
    </source>
</evidence>
<keyword evidence="2" id="KW-0012">Acyltransferase</keyword>
<dbReference type="eggNOG" id="COG0456">
    <property type="taxonomic scope" value="Bacteria"/>
</dbReference>
<dbReference type="InterPro" id="IPR050832">
    <property type="entry name" value="Bact_Acetyltransf"/>
</dbReference>
<evidence type="ECO:0000259" key="3">
    <source>
        <dbReference type="PROSITE" id="PS51186"/>
    </source>
</evidence>
<gene>
    <name evidence="4" type="ordered locus">Cag_0895</name>
</gene>
<name>Q3AS65_CHLCH</name>
<dbReference type="AlphaFoldDB" id="Q3AS65"/>
<dbReference type="SUPFAM" id="SSF55729">
    <property type="entry name" value="Acyl-CoA N-acyltransferases (Nat)"/>
    <property type="match status" value="1"/>
</dbReference>